<dbReference type="Pfam" id="PF13458">
    <property type="entry name" value="Peripla_BP_6"/>
    <property type="match status" value="1"/>
</dbReference>
<dbReference type="EMBL" id="SOBG01000014">
    <property type="protein sequence ID" value="TDT66975.1"/>
    <property type="molecule type" value="Genomic_DNA"/>
</dbReference>
<dbReference type="CDD" id="cd06347">
    <property type="entry name" value="PBP1_ABC_LivK_ligand_binding-like"/>
    <property type="match status" value="1"/>
</dbReference>
<gene>
    <name evidence="6" type="ORF">EV215_2098</name>
</gene>
<dbReference type="RefSeq" id="WP_134113939.1">
    <property type="nucleotide sequence ID" value="NZ_SOBG01000014.1"/>
</dbReference>
<evidence type="ECO:0000256" key="2">
    <source>
        <dbReference type="ARBA" id="ARBA00022448"/>
    </source>
</evidence>
<dbReference type="Proteomes" id="UP000294678">
    <property type="component" value="Unassembled WGS sequence"/>
</dbReference>
<organism evidence="6 7">
    <name type="scientific">Hypnocyclicus thermotrophus</name>
    <dbReference type="NCBI Taxonomy" id="1627895"/>
    <lineage>
        <taxon>Bacteria</taxon>
        <taxon>Fusobacteriati</taxon>
        <taxon>Fusobacteriota</taxon>
        <taxon>Fusobacteriia</taxon>
        <taxon>Fusobacteriales</taxon>
        <taxon>Fusobacteriaceae</taxon>
        <taxon>Hypnocyclicus</taxon>
    </lineage>
</organism>
<dbReference type="SUPFAM" id="SSF53822">
    <property type="entry name" value="Periplasmic binding protein-like I"/>
    <property type="match status" value="1"/>
</dbReference>
<dbReference type="GO" id="GO:0006865">
    <property type="term" value="P:amino acid transport"/>
    <property type="evidence" value="ECO:0007669"/>
    <property type="project" value="UniProtKB-KW"/>
</dbReference>
<dbReference type="InterPro" id="IPR028081">
    <property type="entry name" value="Leu-bd"/>
</dbReference>
<evidence type="ECO:0000259" key="5">
    <source>
        <dbReference type="Pfam" id="PF13458"/>
    </source>
</evidence>
<evidence type="ECO:0000256" key="4">
    <source>
        <dbReference type="ARBA" id="ARBA00022970"/>
    </source>
</evidence>
<keyword evidence="4" id="KW-0029">Amino-acid transport</keyword>
<dbReference type="PANTHER" id="PTHR30483:SF6">
    <property type="entry name" value="PERIPLASMIC BINDING PROTEIN OF ABC TRANSPORTER FOR NATURAL AMINO ACIDS"/>
    <property type="match status" value="1"/>
</dbReference>
<comment type="caution">
    <text evidence="6">The sequence shown here is derived from an EMBL/GenBank/DDBJ whole genome shotgun (WGS) entry which is preliminary data.</text>
</comment>
<sequence length="371" mass="40303">MKKLMLIVLGLILSVMSFGKDIKIGVIAPLSGPLALYGQTTVNGYDLAVKEINAKGGINGMKLVLIKEDNKGDSAESVAAIKKLITVNKVDVILGGVTSGNTMAIAPIAQEYKIPMLTPTATNIKVTTFGDYISRTCFIDPFQGEVMANFAYDNLKAKKSIIMKNAADDYSEGLALEFEKTFNENGGKVVDVINYVTGDIDFSSQLTKIKNMDTDVIFLPGYYNEVALIVKQARDLGIKAVFLGGDGWDNSKLFEIGGTSVNGSYVSTHFSKESEDKQVQNFINNYFNEFFEDPSPLSALGYDAAYIMAEAIKKAGSLDKVKIKNAINSTKNYKGVTGVISLDENRNAKKSAFILKAENGAFIYETTVDPK</sequence>
<comment type="similarity">
    <text evidence="1">Belongs to the leucine-binding protein family.</text>
</comment>
<evidence type="ECO:0000256" key="3">
    <source>
        <dbReference type="ARBA" id="ARBA00022729"/>
    </source>
</evidence>
<reference evidence="6 7" key="1">
    <citation type="submission" date="2019-03" db="EMBL/GenBank/DDBJ databases">
        <title>Genomic Encyclopedia of Type Strains, Phase IV (KMG-IV): sequencing the most valuable type-strain genomes for metagenomic binning, comparative biology and taxonomic classification.</title>
        <authorList>
            <person name="Goeker M."/>
        </authorList>
    </citation>
    <scope>NUCLEOTIDE SEQUENCE [LARGE SCALE GENOMIC DNA]</scope>
    <source>
        <strain evidence="6 7">DSM 100055</strain>
    </source>
</reference>
<dbReference type="InterPro" id="IPR028082">
    <property type="entry name" value="Peripla_BP_I"/>
</dbReference>
<dbReference type="Gene3D" id="3.40.50.2300">
    <property type="match status" value="2"/>
</dbReference>
<dbReference type="InterPro" id="IPR051010">
    <property type="entry name" value="BCAA_transport"/>
</dbReference>
<evidence type="ECO:0000313" key="6">
    <source>
        <dbReference type="EMBL" id="TDT66975.1"/>
    </source>
</evidence>
<keyword evidence="3" id="KW-0732">Signal</keyword>
<feature type="domain" description="Leucine-binding protein" evidence="5">
    <location>
        <begin position="22"/>
        <end position="359"/>
    </location>
</feature>
<keyword evidence="2" id="KW-0813">Transport</keyword>
<keyword evidence="7" id="KW-1185">Reference proteome</keyword>
<evidence type="ECO:0000313" key="7">
    <source>
        <dbReference type="Proteomes" id="UP000294678"/>
    </source>
</evidence>
<evidence type="ECO:0000256" key="1">
    <source>
        <dbReference type="ARBA" id="ARBA00010062"/>
    </source>
</evidence>
<accession>A0AA46I4Q5</accession>
<protein>
    <submittedName>
        <fullName evidence="6">Amino acid/amide ABC transporter substrate-binding protein (HAAT family)</fullName>
    </submittedName>
</protein>
<dbReference type="InterPro" id="IPR000709">
    <property type="entry name" value="Leu_Ile_Val-bd"/>
</dbReference>
<dbReference type="PANTHER" id="PTHR30483">
    <property type="entry name" value="LEUCINE-SPECIFIC-BINDING PROTEIN"/>
    <property type="match status" value="1"/>
</dbReference>
<proteinExistence type="inferred from homology"/>
<name>A0AA46I4Q5_9FUSO</name>
<dbReference type="PRINTS" id="PR00337">
    <property type="entry name" value="LEUILEVALBP"/>
</dbReference>
<dbReference type="AlphaFoldDB" id="A0AA46I4Q5"/>